<feature type="compositionally biased region" description="Polar residues" evidence="1">
    <location>
        <begin position="102"/>
        <end position="114"/>
    </location>
</feature>
<evidence type="ECO:0000313" key="2">
    <source>
        <dbReference type="EMBL" id="GAA5804682.1"/>
    </source>
</evidence>
<comment type="caution">
    <text evidence="2">The sequence shown here is derived from an EMBL/GenBank/DDBJ whole genome shotgun (WGS) entry which is preliminary data.</text>
</comment>
<feature type="region of interest" description="Disordered" evidence="1">
    <location>
        <begin position="91"/>
        <end position="114"/>
    </location>
</feature>
<accession>A0ABP9YEH6</accession>
<gene>
    <name evidence="2" type="ORF">HPULCUR_010185</name>
</gene>
<name>A0ABP9YEH6_9FUNG</name>
<dbReference type="Proteomes" id="UP001476247">
    <property type="component" value="Unassembled WGS sequence"/>
</dbReference>
<dbReference type="EMBL" id="BAABUJ010000037">
    <property type="protein sequence ID" value="GAA5804682.1"/>
    <property type="molecule type" value="Genomic_DNA"/>
</dbReference>
<evidence type="ECO:0008006" key="4">
    <source>
        <dbReference type="Google" id="ProtNLM"/>
    </source>
</evidence>
<proteinExistence type="predicted"/>
<reference evidence="2 3" key="1">
    <citation type="submission" date="2024-04" db="EMBL/GenBank/DDBJ databases">
        <title>genome sequences of Mucor flavus KT1a and Helicostylum pulchrum KT1b strains isolation_sourced from the surface of a dry-aged beef.</title>
        <authorList>
            <person name="Toyotome T."/>
            <person name="Hosono M."/>
            <person name="Torimaru M."/>
            <person name="Fukuda K."/>
            <person name="Mikami N."/>
        </authorList>
    </citation>
    <scope>NUCLEOTIDE SEQUENCE [LARGE SCALE GENOMIC DNA]</scope>
    <source>
        <strain evidence="2 3">KT1b</strain>
    </source>
</reference>
<evidence type="ECO:0000313" key="3">
    <source>
        <dbReference type="Proteomes" id="UP001476247"/>
    </source>
</evidence>
<keyword evidence="3" id="KW-1185">Reference proteome</keyword>
<organism evidence="2 3">
    <name type="scientific">Helicostylum pulchrum</name>
    <dbReference type="NCBI Taxonomy" id="562976"/>
    <lineage>
        <taxon>Eukaryota</taxon>
        <taxon>Fungi</taxon>
        <taxon>Fungi incertae sedis</taxon>
        <taxon>Mucoromycota</taxon>
        <taxon>Mucoromycotina</taxon>
        <taxon>Mucoromycetes</taxon>
        <taxon>Mucorales</taxon>
        <taxon>Mucorineae</taxon>
        <taxon>Mucoraceae</taxon>
        <taxon>Helicostylum</taxon>
    </lineage>
</organism>
<evidence type="ECO:0000256" key="1">
    <source>
        <dbReference type="SAM" id="MobiDB-lite"/>
    </source>
</evidence>
<sequence>MPETIPTLNTESKYKSPTEEGYQNLLGEHKVSLTFSVKSMTDRVHGAVLSNAEKKIMRSRSDAITLLKTGLGSSEIIGDMTEQGTTSLRSTVANSEKLPESSRASNPDSNTLTSSVNSAPMLSYIISGPDRSVHLRWTNAIPAENDTLRLAIFTKNSIDINKLDGALAFQTYDEIGYERSKYLAVQLYLRLRIEGVRTMKASKTAAETF</sequence>
<protein>
    <recommendedName>
        <fullName evidence="4">DRBM domain-containing protein</fullName>
    </recommendedName>
</protein>